<proteinExistence type="predicted"/>
<accession>A0A8D8VII8</accession>
<dbReference type="EMBL" id="HBUF01367723">
    <property type="protein sequence ID" value="CAG6724464.1"/>
    <property type="molecule type" value="Transcribed_RNA"/>
</dbReference>
<organism evidence="1">
    <name type="scientific">Cacopsylla melanoneura</name>
    <dbReference type="NCBI Taxonomy" id="428564"/>
    <lineage>
        <taxon>Eukaryota</taxon>
        <taxon>Metazoa</taxon>
        <taxon>Ecdysozoa</taxon>
        <taxon>Arthropoda</taxon>
        <taxon>Hexapoda</taxon>
        <taxon>Insecta</taxon>
        <taxon>Pterygota</taxon>
        <taxon>Neoptera</taxon>
        <taxon>Paraneoptera</taxon>
        <taxon>Hemiptera</taxon>
        <taxon>Sternorrhyncha</taxon>
        <taxon>Psylloidea</taxon>
        <taxon>Psyllidae</taxon>
        <taxon>Psyllinae</taxon>
        <taxon>Cacopsylla</taxon>
    </lineage>
</organism>
<dbReference type="AlphaFoldDB" id="A0A8D8VII8"/>
<evidence type="ECO:0000313" key="1">
    <source>
        <dbReference type="EMBL" id="CAG6724464.1"/>
    </source>
</evidence>
<name>A0A8D8VII8_9HEMI</name>
<reference evidence="1" key="1">
    <citation type="submission" date="2021-05" db="EMBL/GenBank/DDBJ databases">
        <authorList>
            <person name="Alioto T."/>
            <person name="Alioto T."/>
            <person name="Gomez Garrido J."/>
        </authorList>
    </citation>
    <scope>NUCLEOTIDE SEQUENCE</scope>
</reference>
<protein>
    <submittedName>
        <fullName evidence="1">Uncharacterized protein</fullName>
    </submittedName>
</protein>
<sequence length="131" mass="15267">MLFWMDFLEILHSDFSKKSPAALSKQLDTILDGFSRHFTLRFFKKSLSKQLDAVLDGFSRHLNPLIFQKSSLRAALSKHLLIIFWTDNYFIDICSILSISLYISTFYLPVPTLIFLHFCSTKIPSLKTHNY</sequence>